<evidence type="ECO:0008006" key="13">
    <source>
        <dbReference type="Google" id="ProtNLM"/>
    </source>
</evidence>
<feature type="repeat" description="Solcar" evidence="9">
    <location>
        <begin position="165"/>
        <end position="253"/>
    </location>
</feature>
<reference evidence="11 12" key="1">
    <citation type="submission" date="2018-04" db="EMBL/GenBank/DDBJ databases">
        <title>The genome of golden apple snail Pomacea canaliculata provides insight into stress tolerance and invasive adaptation.</title>
        <authorList>
            <person name="Liu C."/>
            <person name="Liu B."/>
            <person name="Ren Y."/>
            <person name="Zhang Y."/>
            <person name="Wang H."/>
            <person name="Li S."/>
            <person name="Jiang F."/>
            <person name="Yin L."/>
            <person name="Zhang G."/>
            <person name="Qian W."/>
            <person name="Fan W."/>
        </authorList>
    </citation>
    <scope>NUCLEOTIDE SEQUENCE [LARGE SCALE GENOMIC DNA]</scope>
    <source>
        <strain evidence="11">SZHN2017</strain>
        <tissue evidence="11">Muscle</tissue>
    </source>
</reference>
<dbReference type="Pfam" id="PF00153">
    <property type="entry name" value="Mito_carr"/>
    <property type="match status" value="3"/>
</dbReference>
<dbReference type="PRINTS" id="PR00928">
    <property type="entry name" value="GRAVESDC"/>
</dbReference>
<protein>
    <recommendedName>
        <fullName evidence="13">Mitochondrial carrier protein</fullName>
    </recommendedName>
</protein>
<evidence type="ECO:0000256" key="6">
    <source>
        <dbReference type="ARBA" id="ARBA00022792"/>
    </source>
</evidence>
<dbReference type="InterPro" id="IPR002167">
    <property type="entry name" value="GDC-like"/>
</dbReference>
<accession>A0A2T7PX13</accession>
<dbReference type="InterPro" id="IPR023395">
    <property type="entry name" value="MCP_dom_sf"/>
</dbReference>
<gene>
    <name evidence="11" type="ORF">C0Q70_00564</name>
</gene>
<dbReference type="PRINTS" id="PR00926">
    <property type="entry name" value="MITOCARRIER"/>
</dbReference>
<evidence type="ECO:0000256" key="8">
    <source>
        <dbReference type="ARBA" id="ARBA00023136"/>
    </source>
</evidence>
<comment type="subcellular location">
    <subcellularLocation>
        <location evidence="1">Mitochondrion inner membrane</location>
        <topology evidence="1">Multi-pass membrane protein</topology>
    </subcellularLocation>
</comment>
<comment type="similarity">
    <text evidence="2 10">Belongs to the mitochondrial carrier (TC 2.A.29) family.</text>
</comment>
<dbReference type="Proteomes" id="UP000245119">
    <property type="component" value="Linkage Group LG1"/>
</dbReference>
<evidence type="ECO:0000256" key="9">
    <source>
        <dbReference type="PROSITE-ProRule" id="PRU00282"/>
    </source>
</evidence>
<dbReference type="PROSITE" id="PS50920">
    <property type="entry name" value="SOLCAR"/>
    <property type="match status" value="3"/>
</dbReference>
<keyword evidence="5" id="KW-0677">Repeat</keyword>
<dbReference type="InterPro" id="IPR018108">
    <property type="entry name" value="MCP_transmembrane"/>
</dbReference>
<dbReference type="OrthoDB" id="270584at2759"/>
<feature type="repeat" description="Solcar" evidence="9">
    <location>
        <begin position="56"/>
        <end position="139"/>
    </location>
</feature>
<dbReference type="Gene3D" id="1.50.40.10">
    <property type="entry name" value="Mitochondrial carrier domain"/>
    <property type="match status" value="1"/>
</dbReference>
<evidence type="ECO:0000256" key="4">
    <source>
        <dbReference type="ARBA" id="ARBA00022692"/>
    </source>
</evidence>
<keyword evidence="6" id="KW-0999">Mitochondrion inner membrane</keyword>
<keyword evidence="8 9" id="KW-0472">Membrane</keyword>
<evidence type="ECO:0000256" key="1">
    <source>
        <dbReference type="ARBA" id="ARBA00004448"/>
    </source>
</evidence>
<evidence type="ECO:0000256" key="3">
    <source>
        <dbReference type="ARBA" id="ARBA00022448"/>
    </source>
</evidence>
<comment type="caution">
    <text evidence="11">The sequence shown here is derived from an EMBL/GenBank/DDBJ whole genome shotgun (WGS) entry which is preliminary data.</text>
</comment>
<dbReference type="InterPro" id="IPR002067">
    <property type="entry name" value="MCP"/>
</dbReference>
<evidence type="ECO:0000313" key="11">
    <source>
        <dbReference type="EMBL" id="PVD37962.1"/>
    </source>
</evidence>
<dbReference type="STRING" id="400727.A0A2T7PX13"/>
<keyword evidence="12" id="KW-1185">Reference proteome</keyword>
<dbReference type="GO" id="GO:0005743">
    <property type="term" value="C:mitochondrial inner membrane"/>
    <property type="evidence" value="ECO:0007669"/>
    <property type="project" value="UniProtKB-SubCell"/>
</dbReference>
<dbReference type="AlphaFoldDB" id="A0A2T7PX13"/>
<evidence type="ECO:0000256" key="7">
    <source>
        <dbReference type="ARBA" id="ARBA00023128"/>
    </source>
</evidence>
<dbReference type="SUPFAM" id="SSF103506">
    <property type="entry name" value="Mitochondrial carrier"/>
    <property type="match status" value="1"/>
</dbReference>
<evidence type="ECO:0000256" key="2">
    <source>
        <dbReference type="ARBA" id="ARBA00006375"/>
    </source>
</evidence>
<keyword evidence="7" id="KW-0496">Mitochondrion</keyword>
<evidence type="ECO:0000256" key="5">
    <source>
        <dbReference type="ARBA" id="ARBA00022737"/>
    </source>
</evidence>
<name>A0A2T7PX13_POMCA</name>
<proteinExistence type="inferred from homology"/>
<dbReference type="PANTHER" id="PTHR24089">
    <property type="entry name" value="SOLUTE CARRIER FAMILY 25"/>
    <property type="match status" value="1"/>
</dbReference>
<organism evidence="11 12">
    <name type="scientific">Pomacea canaliculata</name>
    <name type="common">Golden apple snail</name>
    <dbReference type="NCBI Taxonomy" id="400727"/>
    <lineage>
        <taxon>Eukaryota</taxon>
        <taxon>Metazoa</taxon>
        <taxon>Spiralia</taxon>
        <taxon>Lophotrochozoa</taxon>
        <taxon>Mollusca</taxon>
        <taxon>Gastropoda</taxon>
        <taxon>Caenogastropoda</taxon>
        <taxon>Architaenioglossa</taxon>
        <taxon>Ampullarioidea</taxon>
        <taxon>Ampullariidae</taxon>
        <taxon>Pomacea</taxon>
    </lineage>
</organism>
<keyword evidence="4 9" id="KW-0812">Transmembrane</keyword>
<sequence length="262" mass="29140">MGSVLSSLRQVLFKEGFVGLFKGNGVQMLRIFPYAAIQFSTFEQYKKFLKPFFSNHPHVNKLVAGSLAGLTAVFVTYPLDVVRSRVAFELEVGMVDTVRAMLYLEGGLRSFYRGIIPSMLGMAPYSGLSFFTYEVIKSFFLEYFPDILGKPCPQNTGGLVLIVPAKLVCGGLAGAVAQTISYPLDVVRRRLQLSSILPEPHKYNRGGWVHTLVMVYRDDGISKGLFRGMTVNYLRIMPMVGVSFTAYETLKQALGLDTGFDR</sequence>
<keyword evidence="3 10" id="KW-0813">Transport</keyword>
<evidence type="ECO:0000313" key="12">
    <source>
        <dbReference type="Proteomes" id="UP000245119"/>
    </source>
</evidence>
<evidence type="ECO:0000256" key="10">
    <source>
        <dbReference type="RuleBase" id="RU000488"/>
    </source>
</evidence>
<dbReference type="EMBL" id="PZQS01000001">
    <property type="protein sequence ID" value="PVD37962.1"/>
    <property type="molecule type" value="Genomic_DNA"/>
</dbReference>
<feature type="repeat" description="Solcar" evidence="9">
    <location>
        <begin position="1"/>
        <end position="48"/>
    </location>
</feature>
<dbReference type="GO" id="GO:0055085">
    <property type="term" value="P:transmembrane transport"/>
    <property type="evidence" value="ECO:0007669"/>
    <property type="project" value="InterPro"/>
</dbReference>